<dbReference type="SUPFAM" id="SSF53335">
    <property type="entry name" value="S-adenosyl-L-methionine-dependent methyltransferases"/>
    <property type="match status" value="1"/>
</dbReference>
<name>A0A1H6WVR3_9GAMM</name>
<dbReference type="Pfam" id="PF06080">
    <property type="entry name" value="DUF938"/>
    <property type="match status" value="1"/>
</dbReference>
<dbReference type="AlphaFoldDB" id="A0A1H6WVR3"/>
<dbReference type="PANTHER" id="PTHR20974">
    <property type="entry name" value="UPF0585 PROTEIN CG18661"/>
    <property type="match status" value="1"/>
</dbReference>
<dbReference type="RefSeq" id="WP_091337783.1">
    <property type="nucleotide sequence ID" value="NZ_FNYC01000005.1"/>
</dbReference>
<keyword evidence="2" id="KW-1185">Reference proteome</keyword>
<dbReference type="STRING" id="529704.SAMN02927913_2665"/>
<dbReference type="Proteomes" id="UP000199420">
    <property type="component" value="Unassembled WGS sequence"/>
</dbReference>
<dbReference type="InterPro" id="IPR010342">
    <property type="entry name" value="DUF938"/>
</dbReference>
<organism evidence="1 2">
    <name type="scientific">Frateuria terrea</name>
    <dbReference type="NCBI Taxonomy" id="529704"/>
    <lineage>
        <taxon>Bacteria</taxon>
        <taxon>Pseudomonadati</taxon>
        <taxon>Pseudomonadota</taxon>
        <taxon>Gammaproteobacteria</taxon>
        <taxon>Lysobacterales</taxon>
        <taxon>Rhodanobacteraceae</taxon>
        <taxon>Frateuria</taxon>
    </lineage>
</organism>
<dbReference type="Gene3D" id="3.40.50.150">
    <property type="entry name" value="Vaccinia Virus protein VP39"/>
    <property type="match status" value="1"/>
</dbReference>
<accession>A0A1H6WVR3</accession>
<dbReference type="InterPro" id="IPR029063">
    <property type="entry name" value="SAM-dependent_MTases_sf"/>
</dbReference>
<protein>
    <recommendedName>
        <fullName evidence="3">DUF938 domain-containing protein</fullName>
    </recommendedName>
</protein>
<dbReference type="PANTHER" id="PTHR20974:SF0">
    <property type="entry name" value="UPF0585 PROTEIN CG18661"/>
    <property type="match status" value="1"/>
</dbReference>
<gene>
    <name evidence="1" type="ORF">SAMN04487997_2688</name>
</gene>
<evidence type="ECO:0008006" key="3">
    <source>
        <dbReference type="Google" id="ProtNLM"/>
    </source>
</evidence>
<dbReference type="EMBL" id="FNYC01000005">
    <property type="protein sequence ID" value="SEJ19414.1"/>
    <property type="molecule type" value="Genomic_DNA"/>
</dbReference>
<dbReference type="OrthoDB" id="5563826at2"/>
<reference evidence="1 2" key="1">
    <citation type="submission" date="2016-10" db="EMBL/GenBank/DDBJ databases">
        <authorList>
            <person name="de Groot N.N."/>
        </authorList>
    </citation>
    <scope>NUCLEOTIDE SEQUENCE [LARGE SCALE GENOMIC DNA]</scope>
    <source>
        <strain evidence="1 2">DSM 26515</strain>
    </source>
</reference>
<evidence type="ECO:0000313" key="2">
    <source>
        <dbReference type="Proteomes" id="UP000199420"/>
    </source>
</evidence>
<proteinExistence type="predicted"/>
<evidence type="ECO:0000313" key="1">
    <source>
        <dbReference type="EMBL" id="SEJ19414.1"/>
    </source>
</evidence>
<sequence length="206" mass="22296">MDKPFAPACERNREPILGVLGEAFAHCRRVLEIGSGTGQHAVHFAAAMPWLQWQCSDRAAQLPGIRAWLAEAALPNTPAPLELDVAGAWPSARYDAVFSANTLHIMGWPEVERLFARLPEITSDAAVLAIYGPFNRGGRYTSDSNAGFDRALAARDPRMGLRDAEAVDALAQAAGFGLLQDHAMPANNRCLVWRVSVPRTRPSGLA</sequence>